<comment type="subcellular location">
    <subcellularLocation>
        <location evidence="1">Cell membrane</location>
        <topology evidence="1">Multi-pass membrane protein</topology>
    </subcellularLocation>
</comment>
<evidence type="ECO:0000256" key="2">
    <source>
        <dbReference type="ARBA" id="ARBA00022475"/>
    </source>
</evidence>
<accession>K1TSB2</accession>
<proteinExistence type="predicted"/>
<comment type="caution">
    <text evidence="8">The sequence shown here is derived from an EMBL/GenBank/DDBJ whole genome shotgun (WGS) entry which is preliminary data.</text>
</comment>
<dbReference type="GO" id="GO:0022857">
    <property type="term" value="F:transmembrane transporter activity"/>
    <property type="evidence" value="ECO:0007669"/>
    <property type="project" value="TreeGrafter"/>
</dbReference>
<feature type="non-terminal residue" evidence="8">
    <location>
        <position position="1"/>
    </location>
</feature>
<keyword evidence="3 6" id="KW-0812">Transmembrane</keyword>
<dbReference type="GO" id="GO:0005886">
    <property type="term" value="C:plasma membrane"/>
    <property type="evidence" value="ECO:0007669"/>
    <property type="project" value="UniProtKB-SubCell"/>
</dbReference>
<gene>
    <name evidence="8" type="ORF">OBE_03859</name>
</gene>
<keyword evidence="2" id="KW-1003">Cell membrane</keyword>
<name>K1TSB2_9ZZZZ</name>
<organism evidence="8">
    <name type="scientific">human gut metagenome</name>
    <dbReference type="NCBI Taxonomy" id="408170"/>
    <lineage>
        <taxon>unclassified sequences</taxon>
        <taxon>metagenomes</taxon>
        <taxon>organismal metagenomes</taxon>
    </lineage>
</organism>
<evidence type="ECO:0000256" key="6">
    <source>
        <dbReference type="SAM" id="Phobius"/>
    </source>
</evidence>
<protein>
    <submittedName>
        <fullName evidence="8">ABC transporter, permease protein</fullName>
    </submittedName>
</protein>
<evidence type="ECO:0000256" key="3">
    <source>
        <dbReference type="ARBA" id="ARBA00022692"/>
    </source>
</evidence>
<evidence type="ECO:0000313" key="8">
    <source>
        <dbReference type="EMBL" id="EKC70499.1"/>
    </source>
</evidence>
<feature type="transmembrane region" description="Helical" evidence="6">
    <location>
        <begin position="111"/>
        <end position="131"/>
    </location>
</feature>
<feature type="transmembrane region" description="Helical" evidence="6">
    <location>
        <begin position="143"/>
        <end position="176"/>
    </location>
</feature>
<feature type="non-terminal residue" evidence="8">
    <location>
        <position position="177"/>
    </location>
</feature>
<evidence type="ECO:0000256" key="1">
    <source>
        <dbReference type="ARBA" id="ARBA00004651"/>
    </source>
</evidence>
<dbReference type="InterPro" id="IPR003838">
    <property type="entry name" value="ABC3_permease_C"/>
</dbReference>
<keyword evidence="5 6" id="KW-0472">Membrane</keyword>
<dbReference type="PANTHER" id="PTHR30572">
    <property type="entry name" value="MEMBRANE COMPONENT OF TRANSPORTER-RELATED"/>
    <property type="match status" value="1"/>
</dbReference>
<reference evidence="8" key="1">
    <citation type="journal article" date="2013" name="Environ. Microbiol.">
        <title>Microbiota from the distal guts of lean and obese adolescents exhibit partial functional redundancy besides clear differences in community structure.</title>
        <authorList>
            <person name="Ferrer M."/>
            <person name="Ruiz A."/>
            <person name="Lanza F."/>
            <person name="Haange S.B."/>
            <person name="Oberbach A."/>
            <person name="Till H."/>
            <person name="Bargiela R."/>
            <person name="Campoy C."/>
            <person name="Segura M.T."/>
            <person name="Richter M."/>
            <person name="von Bergen M."/>
            <person name="Seifert J."/>
            <person name="Suarez A."/>
        </authorList>
    </citation>
    <scope>NUCLEOTIDE SEQUENCE</scope>
</reference>
<feature type="domain" description="ABC3 transporter permease C-terminal" evidence="7">
    <location>
        <begin position="115"/>
        <end position="176"/>
    </location>
</feature>
<evidence type="ECO:0000256" key="4">
    <source>
        <dbReference type="ARBA" id="ARBA00022989"/>
    </source>
</evidence>
<dbReference type="PANTHER" id="PTHR30572:SF9">
    <property type="entry name" value="ABC TRANSPORTER PERMEASE PROTEIN"/>
    <property type="match status" value="1"/>
</dbReference>
<dbReference type="Pfam" id="PF02687">
    <property type="entry name" value="FtsX"/>
    <property type="match status" value="1"/>
</dbReference>
<dbReference type="AlphaFoldDB" id="K1TSB2"/>
<keyword evidence="4 6" id="KW-1133">Transmembrane helix</keyword>
<dbReference type="EMBL" id="AJWZ01002609">
    <property type="protein sequence ID" value="EKC70499.1"/>
    <property type="molecule type" value="Genomic_DNA"/>
</dbReference>
<dbReference type="InterPro" id="IPR050250">
    <property type="entry name" value="Macrolide_Exporter_MacB"/>
</dbReference>
<evidence type="ECO:0000256" key="5">
    <source>
        <dbReference type="ARBA" id="ARBA00023136"/>
    </source>
</evidence>
<sequence length="177" mass="19371">TPEVDMEIVGIFDVVADKGDQVNMYDDASYYAYSSYVFCSMDAAEGLIKGWGEDGEGISEAYYYVTDAAQLENVIRKVQSISSINWNNYKITANDEVYQNISSALSDTGTLITTLIVVITAVSMVLIILILSMSIRSRKRETGILLAVGIAKPAVILQYVLETLLIAVVAFPLAYLS</sequence>
<evidence type="ECO:0000259" key="7">
    <source>
        <dbReference type="Pfam" id="PF02687"/>
    </source>
</evidence>